<dbReference type="RefSeq" id="WP_116973574.1">
    <property type="nucleotide sequence ID" value="NZ_QPMM01000001.1"/>
</dbReference>
<evidence type="ECO:0000256" key="3">
    <source>
        <dbReference type="ARBA" id="ARBA00022475"/>
    </source>
</evidence>
<feature type="transmembrane region" description="Helical" evidence="10">
    <location>
        <begin position="56"/>
        <end position="75"/>
    </location>
</feature>
<evidence type="ECO:0000256" key="2">
    <source>
        <dbReference type="ARBA" id="ARBA00022448"/>
    </source>
</evidence>
<evidence type="ECO:0000256" key="7">
    <source>
        <dbReference type="ARBA" id="ARBA00023065"/>
    </source>
</evidence>
<dbReference type="GO" id="GO:0005886">
    <property type="term" value="C:plasma membrane"/>
    <property type="evidence" value="ECO:0007669"/>
    <property type="project" value="UniProtKB-SubCell"/>
</dbReference>
<gene>
    <name evidence="12" type="ORF">DVR12_00915</name>
</gene>
<dbReference type="AlphaFoldDB" id="A0A3E1YG87"/>
<feature type="domain" description="Cation/H+ exchanger transmembrane" evidence="11">
    <location>
        <begin position="15"/>
        <end position="409"/>
    </location>
</feature>
<dbReference type="InterPro" id="IPR018422">
    <property type="entry name" value="Cation/H_exchanger_CPA1"/>
</dbReference>
<keyword evidence="10" id="KW-0050">Antiport</keyword>
<dbReference type="InterPro" id="IPR006153">
    <property type="entry name" value="Cation/H_exchanger_TM"/>
</dbReference>
<keyword evidence="3 10" id="KW-1003">Cell membrane</keyword>
<dbReference type="Gene3D" id="6.10.140.1330">
    <property type="match status" value="1"/>
</dbReference>
<dbReference type="GO" id="GO:0015386">
    <property type="term" value="F:potassium:proton antiporter activity"/>
    <property type="evidence" value="ECO:0007669"/>
    <property type="project" value="TreeGrafter"/>
</dbReference>
<feature type="transmembrane region" description="Helical" evidence="10">
    <location>
        <begin position="304"/>
        <end position="337"/>
    </location>
</feature>
<reference evidence="12 13" key="1">
    <citation type="submission" date="2018-07" db="EMBL/GenBank/DDBJ databases">
        <title>Chitinophaga K2CV101002-2 sp. nov., isolated from a monsoon evergreen broad-leaved forest soil.</title>
        <authorList>
            <person name="Lv Y."/>
        </authorList>
    </citation>
    <scope>NUCLEOTIDE SEQUENCE [LARGE SCALE GENOMIC DNA]</scope>
    <source>
        <strain evidence="12 13">GDMCC 1.1288</strain>
    </source>
</reference>
<evidence type="ECO:0000256" key="4">
    <source>
        <dbReference type="ARBA" id="ARBA00022692"/>
    </source>
</evidence>
<dbReference type="PANTHER" id="PTHR10110:SF86">
    <property type="entry name" value="SODIUM_HYDROGEN EXCHANGER 7"/>
    <property type="match status" value="1"/>
</dbReference>
<keyword evidence="7 10" id="KW-0406">Ion transport</keyword>
<dbReference type="EMBL" id="QPMM01000001">
    <property type="protein sequence ID" value="RFS26382.1"/>
    <property type="molecule type" value="Genomic_DNA"/>
</dbReference>
<feature type="transmembrane region" description="Helical" evidence="10">
    <location>
        <begin position="184"/>
        <end position="205"/>
    </location>
</feature>
<evidence type="ECO:0000256" key="9">
    <source>
        <dbReference type="ARBA" id="ARBA00023201"/>
    </source>
</evidence>
<evidence type="ECO:0000259" key="11">
    <source>
        <dbReference type="Pfam" id="PF00999"/>
    </source>
</evidence>
<comment type="caution">
    <text evidence="12">The sequence shown here is derived from an EMBL/GenBank/DDBJ whole genome shotgun (WGS) entry which is preliminary data.</text>
</comment>
<comment type="similarity">
    <text evidence="10">Belongs to the monovalent cation:proton antiporter 1 (CPA1) transporter (TC 2.A.36) family.</text>
</comment>
<feature type="transmembrane region" description="Helical" evidence="10">
    <location>
        <begin position="349"/>
        <end position="371"/>
    </location>
</feature>
<feature type="transmembrane region" description="Helical" evidence="10">
    <location>
        <begin position="6"/>
        <end position="23"/>
    </location>
</feature>
<feature type="transmembrane region" description="Helical" evidence="10">
    <location>
        <begin position="87"/>
        <end position="108"/>
    </location>
</feature>
<dbReference type="GO" id="GO:0098719">
    <property type="term" value="P:sodium ion import across plasma membrane"/>
    <property type="evidence" value="ECO:0007669"/>
    <property type="project" value="TreeGrafter"/>
</dbReference>
<evidence type="ECO:0000256" key="5">
    <source>
        <dbReference type="ARBA" id="ARBA00022989"/>
    </source>
</evidence>
<evidence type="ECO:0000256" key="10">
    <source>
        <dbReference type="RuleBase" id="RU366002"/>
    </source>
</evidence>
<keyword evidence="6 10" id="KW-0915">Sodium</keyword>
<feature type="transmembrane region" description="Helical" evidence="10">
    <location>
        <begin position="383"/>
        <end position="407"/>
    </location>
</feature>
<evidence type="ECO:0000313" key="12">
    <source>
        <dbReference type="EMBL" id="RFS26382.1"/>
    </source>
</evidence>
<feature type="transmembrane region" description="Helical" evidence="10">
    <location>
        <begin position="30"/>
        <end position="50"/>
    </location>
</feature>
<keyword evidence="9 10" id="KW-0739">Sodium transport</keyword>
<keyword evidence="13" id="KW-1185">Reference proteome</keyword>
<evidence type="ECO:0000256" key="1">
    <source>
        <dbReference type="ARBA" id="ARBA00004651"/>
    </source>
</evidence>
<dbReference type="GO" id="GO:0015385">
    <property type="term" value="F:sodium:proton antiporter activity"/>
    <property type="evidence" value="ECO:0007669"/>
    <property type="project" value="InterPro"/>
</dbReference>
<keyword evidence="8 10" id="KW-0472">Membrane</keyword>
<keyword evidence="4 10" id="KW-0812">Transmembrane</keyword>
<feature type="transmembrane region" description="Helical" evidence="10">
    <location>
        <begin position="157"/>
        <end position="177"/>
    </location>
</feature>
<accession>A0A3E1YG87</accession>
<feature type="transmembrane region" description="Helical" evidence="10">
    <location>
        <begin position="269"/>
        <end position="292"/>
    </location>
</feature>
<feature type="transmembrane region" description="Helical" evidence="10">
    <location>
        <begin position="225"/>
        <end position="249"/>
    </location>
</feature>
<dbReference type="Pfam" id="PF00999">
    <property type="entry name" value="Na_H_Exchanger"/>
    <property type="match status" value="1"/>
</dbReference>
<evidence type="ECO:0000256" key="8">
    <source>
        <dbReference type="ARBA" id="ARBA00023136"/>
    </source>
</evidence>
<evidence type="ECO:0000313" key="13">
    <source>
        <dbReference type="Proteomes" id="UP000260644"/>
    </source>
</evidence>
<dbReference type="GO" id="GO:0051453">
    <property type="term" value="P:regulation of intracellular pH"/>
    <property type="evidence" value="ECO:0007669"/>
    <property type="project" value="TreeGrafter"/>
</dbReference>
<organism evidence="12 13">
    <name type="scientific">Chitinophaga silvatica</name>
    <dbReference type="NCBI Taxonomy" id="2282649"/>
    <lineage>
        <taxon>Bacteria</taxon>
        <taxon>Pseudomonadati</taxon>
        <taxon>Bacteroidota</taxon>
        <taxon>Chitinophagia</taxon>
        <taxon>Chitinophagales</taxon>
        <taxon>Chitinophagaceae</taxon>
        <taxon>Chitinophaga</taxon>
    </lineage>
</organism>
<dbReference type="NCBIfam" id="TIGR00831">
    <property type="entry name" value="a_cpa1"/>
    <property type="match status" value="1"/>
</dbReference>
<dbReference type="PANTHER" id="PTHR10110">
    <property type="entry name" value="SODIUM/HYDROGEN EXCHANGER"/>
    <property type="match status" value="1"/>
</dbReference>
<protein>
    <submittedName>
        <fullName evidence="12">Na+/H+ antiporter</fullName>
    </submittedName>
</protein>
<name>A0A3E1YG87_9BACT</name>
<sequence length="534" mass="59745">MLVSNVVHHVILVFIIVLLIMVARRLKVAYPIILVLGGLVLGFFRLMPSIQIDPELILLIFMPPLLYEAAWYTSWKDLWRWRRVISSFAFLIVILTATVVAGVSTWVIPGFTLALGFVLGGIVSPPDAVSATTIMKYVKVPRTISSIVEGESLMNDAASLIIFSFAKTAVMTGAFVWQEAAWSFLLAIVMGIGIGLVVGLAYYAVHRYLPTGPEIDVVLTLTAPYVMYIIAEACHGSGVLAVVSGGLFLSAHSQHMFSYRSRLQGASVWSALVFLLNGLVFMLIGLELPVIISSLGTSSIGEAIKYGVIITVVLIVARLLSTFGTSIFTVFISRYITTADNRPGWKGPLIIGWSGMRGVVSLAAALSIPVYMDNGQFFPQRSLILFITFTVILLTLVVQGLTLPALIRWVKLEDRDHMLPHADQEKLIQDELLEKSLLFLDKHFKREVATNRSLSQLHEDLINKRSIAMHNRNGDGDYEQYRHIYLKMLEHQRAVLHELNRHPRFDYEVITKYRALVDIEEEILRMKYDPVVEM</sequence>
<comment type="function">
    <text evidence="10">Na(+)/H(+) antiporter that extrudes sodium in exchange for external protons.</text>
</comment>
<keyword evidence="2 10" id="KW-0813">Transport</keyword>
<dbReference type="InterPro" id="IPR004705">
    <property type="entry name" value="Cation/H_exchanger_CPA1_bac"/>
</dbReference>
<proteinExistence type="inferred from homology"/>
<keyword evidence="5 10" id="KW-1133">Transmembrane helix</keyword>
<dbReference type="Proteomes" id="UP000260644">
    <property type="component" value="Unassembled WGS sequence"/>
</dbReference>
<comment type="subcellular location">
    <subcellularLocation>
        <location evidence="1 10">Cell membrane</location>
        <topology evidence="1 10">Multi-pass membrane protein</topology>
    </subcellularLocation>
</comment>
<evidence type="ECO:0000256" key="6">
    <source>
        <dbReference type="ARBA" id="ARBA00023053"/>
    </source>
</evidence>
<dbReference type="OrthoDB" id="9809206at2"/>